<proteinExistence type="predicted"/>
<evidence type="ECO:0008006" key="3">
    <source>
        <dbReference type="Google" id="ProtNLM"/>
    </source>
</evidence>
<evidence type="ECO:0000313" key="2">
    <source>
        <dbReference type="Proteomes" id="UP001204615"/>
    </source>
</evidence>
<reference evidence="1 2" key="1">
    <citation type="submission" date="2022-06" db="EMBL/GenBank/DDBJ databases">
        <title>Dyella sp. Sa strain:Sa Genome sequencing.</title>
        <authorList>
            <person name="Park S."/>
        </authorList>
    </citation>
    <scope>NUCLEOTIDE SEQUENCE [LARGE SCALE GENOMIC DNA]</scope>
    <source>
        <strain evidence="1 2">Sa</strain>
    </source>
</reference>
<sequence>MVKVIFKRFAELSDQLSDLAKTMQVKHGEYSGRYEQVDAEQFLNWCVKARSLIGNACGRESEHYKSFVAAEEPSSFSGNYENLKSLRAVFTAAREDFEGGYLVSVRNLVQAEIADSELDQARELHKSGYISAAAVVAGVVLETTLRTLCDSHGLSHSKLDKMNADLAKTGQYNSLMQKRITALAAIRNSAAHGSTGEFTAADVSSMIADVERFAQESLP</sequence>
<comment type="caution">
    <text evidence="1">The sequence shown here is derived from an EMBL/GenBank/DDBJ whole genome shotgun (WGS) entry which is preliminary data.</text>
</comment>
<organism evidence="1 2">
    <name type="scientific">Dyella lutea</name>
    <dbReference type="NCBI Taxonomy" id="2950441"/>
    <lineage>
        <taxon>Bacteria</taxon>
        <taxon>Pseudomonadati</taxon>
        <taxon>Pseudomonadota</taxon>
        <taxon>Gammaproteobacteria</taxon>
        <taxon>Lysobacterales</taxon>
        <taxon>Rhodanobacteraceae</taxon>
        <taxon>Dyella</taxon>
    </lineage>
</organism>
<accession>A0ABT1FCW2</accession>
<gene>
    <name evidence="1" type="ORF">NC595_14205</name>
</gene>
<name>A0ABT1FCW2_9GAMM</name>
<protein>
    <recommendedName>
        <fullName evidence="3">DUF4145 domain-containing protein</fullName>
    </recommendedName>
</protein>
<dbReference type="EMBL" id="JAMZEK010000003">
    <property type="protein sequence ID" value="MCP1375199.1"/>
    <property type="molecule type" value="Genomic_DNA"/>
</dbReference>
<keyword evidence="2" id="KW-1185">Reference proteome</keyword>
<dbReference type="Proteomes" id="UP001204615">
    <property type="component" value="Unassembled WGS sequence"/>
</dbReference>
<evidence type="ECO:0000313" key="1">
    <source>
        <dbReference type="EMBL" id="MCP1375199.1"/>
    </source>
</evidence>
<dbReference type="RefSeq" id="WP_253567494.1">
    <property type="nucleotide sequence ID" value="NZ_JAMZEK010000003.1"/>
</dbReference>